<evidence type="ECO:0000256" key="6">
    <source>
        <dbReference type="SAM" id="Coils"/>
    </source>
</evidence>
<dbReference type="PROSITE" id="PS00678">
    <property type="entry name" value="WD_REPEATS_1"/>
    <property type="match status" value="1"/>
</dbReference>
<gene>
    <name evidence="8" type="ORF">RDB_LOCUS21041</name>
</gene>
<keyword evidence="5" id="KW-0698">rRNA processing</keyword>
<dbReference type="AlphaFoldDB" id="A0A8H2XKF6"/>
<keyword evidence="6" id="KW-0175">Coiled coil</keyword>
<keyword evidence="3" id="KW-0677">Repeat</keyword>
<dbReference type="InterPro" id="IPR015943">
    <property type="entry name" value="WD40/YVTN_repeat-like_dom_sf"/>
</dbReference>
<dbReference type="GO" id="GO:0006261">
    <property type="term" value="P:DNA-templated DNA replication"/>
    <property type="evidence" value="ECO:0007669"/>
    <property type="project" value="TreeGrafter"/>
</dbReference>
<dbReference type="GO" id="GO:0120330">
    <property type="term" value="C:rixosome complex"/>
    <property type="evidence" value="ECO:0007669"/>
    <property type="project" value="UniProtKB-UniRule"/>
</dbReference>
<keyword evidence="5" id="KW-0539">Nucleus</keyword>
<reference evidence="8" key="1">
    <citation type="submission" date="2021-01" db="EMBL/GenBank/DDBJ databases">
        <authorList>
            <person name="Kaushik A."/>
        </authorList>
    </citation>
    <scope>NUCLEOTIDE SEQUENCE</scope>
    <source>
        <strain evidence="8">AG6-10EEA</strain>
    </source>
</reference>
<feature type="repeat" description="WD" evidence="4">
    <location>
        <begin position="198"/>
        <end position="214"/>
    </location>
</feature>
<comment type="subcellular location">
    <subcellularLocation>
        <location evidence="5">Nucleus</location>
    </subcellularLocation>
</comment>
<evidence type="ECO:0000256" key="7">
    <source>
        <dbReference type="SAM" id="MobiDB-lite"/>
    </source>
</evidence>
<evidence type="ECO:0000256" key="5">
    <source>
        <dbReference type="RuleBase" id="RU369067"/>
    </source>
</evidence>
<dbReference type="InterPro" id="IPR045227">
    <property type="entry name" value="WDR18/Ipi3/RID3"/>
</dbReference>
<comment type="caution">
    <text evidence="8">The sequence shown here is derived from an EMBL/GenBank/DDBJ whole genome shotgun (WGS) entry which is preliminary data.</text>
</comment>
<dbReference type="InterPro" id="IPR019775">
    <property type="entry name" value="WD40_repeat_CS"/>
</dbReference>
<accession>A0A8H2XKF6</accession>
<name>A0A8H2XKF6_9AGAM</name>
<dbReference type="PROSITE" id="PS50082">
    <property type="entry name" value="WD_REPEATS_2"/>
    <property type="match status" value="2"/>
</dbReference>
<evidence type="ECO:0000256" key="1">
    <source>
        <dbReference type="ARBA" id="ARBA00010143"/>
    </source>
</evidence>
<evidence type="ECO:0000256" key="2">
    <source>
        <dbReference type="ARBA" id="ARBA00022574"/>
    </source>
</evidence>
<dbReference type="SMART" id="SM00320">
    <property type="entry name" value="WD40"/>
    <property type="match status" value="4"/>
</dbReference>
<dbReference type="PROSITE" id="PS50294">
    <property type="entry name" value="WD_REPEATS_REGION"/>
    <property type="match status" value="1"/>
</dbReference>
<dbReference type="EMBL" id="CAJMXA010000391">
    <property type="protein sequence ID" value="CAE6428930.1"/>
    <property type="molecule type" value="Genomic_DNA"/>
</dbReference>
<comment type="subunit">
    <text evidence="5">Component of the RIX1 complex, composed of IPI1, RIX1/IPI2 and IPI3 in a 1:2:2 stoichiometry. The complex interacts (via RIX1) with MDN1 (via its hexameric AAA ATPase ring) and the pre-60S ribosome particles.</text>
</comment>
<dbReference type="Pfam" id="PF00400">
    <property type="entry name" value="WD40"/>
    <property type="match status" value="3"/>
</dbReference>
<protein>
    <recommendedName>
        <fullName evidence="5">Pre-rRNA-processing protein IPI3</fullName>
    </recommendedName>
</protein>
<keyword evidence="2 4" id="KW-0853">WD repeat</keyword>
<dbReference type="SUPFAM" id="SSF50978">
    <property type="entry name" value="WD40 repeat-like"/>
    <property type="match status" value="1"/>
</dbReference>
<dbReference type="PANTHER" id="PTHR18763:SF0">
    <property type="entry name" value="WD REPEAT-CONTAINING PROTEIN 18"/>
    <property type="match status" value="1"/>
</dbReference>
<feature type="region of interest" description="Disordered" evidence="7">
    <location>
        <begin position="455"/>
        <end position="484"/>
    </location>
</feature>
<comment type="function">
    <text evidence="5">Component of the RIX1 complex required for processing of ITS2 sequences from 35S pre-rRNA.</text>
</comment>
<dbReference type="GO" id="GO:0006364">
    <property type="term" value="P:rRNA processing"/>
    <property type="evidence" value="ECO:0007669"/>
    <property type="project" value="UniProtKB-UniRule"/>
</dbReference>
<comment type="similarity">
    <text evidence="1 5">Belongs to the WD repeat IPI3/WDR18 family.</text>
</comment>
<proteinExistence type="inferred from homology"/>
<dbReference type="Proteomes" id="UP000663853">
    <property type="component" value="Unassembled WGS sequence"/>
</dbReference>
<evidence type="ECO:0000256" key="4">
    <source>
        <dbReference type="PROSITE-ProRule" id="PRU00221"/>
    </source>
</evidence>
<evidence type="ECO:0000256" key="3">
    <source>
        <dbReference type="ARBA" id="ARBA00022737"/>
    </source>
</evidence>
<evidence type="ECO:0000313" key="9">
    <source>
        <dbReference type="Proteomes" id="UP000663853"/>
    </source>
</evidence>
<feature type="repeat" description="WD" evidence="4">
    <location>
        <begin position="124"/>
        <end position="159"/>
    </location>
</feature>
<dbReference type="Gene3D" id="2.130.10.10">
    <property type="entry name" value="YVTN repeat-like/Quinoprotein amine dehydrogenase"/>
    <property type="match status" value="2"/>
</dbReference>
<dbReference type="PANTHER" id="PTHR18763">
    <property type="entry name" value="WD-REPEAT PROTEIN 18"/>
    <property type="match status" value="1"/>
</dbReference>
<evidence type="ECO:0000313" key="8">
    <source>
        <dbReference type="EMBL" id="CAE6428930.1"/>
    </source>
</evidence>
<dbReference type="InterPro" id="IPR001680">
    <property type="entry name" value="WD40_rpt"/>
</dbReference>
<dbReference type="GO" id="GO:0005656">
    <property type="term" value="C:nuclear pre-replicative complex"/>
    <property type="evidence" value="ECO:0007669"/>
    <property type="project" value="TreeGrafter"/>
</dbReference>
<dbReference type="InterPro" id="IPR036322">
    <property type="entry name" value="WD40_repeat_dom_sf"/>
</dbReference>
<feature type="coiled-coil region" evidence="6">
    <location>
        <begin position="412"/>
        <end position="439"/>
    </location>
</feature>
<sequence>MKLQETLLCGLGPLSGSGTGHLALHDLKTGTSLATHKQSTSAVHNVAVVESQNSQGGYIFSSQVDKPILNVYHFQKDQLAQRIVLPERITCVASDSRGNYCAAGTANGRIYLWEVASGVMLNSWEAHFRRVHVLKFTADDAAIVSASDDSGVSVWSVASLIDNQLQHELPVPYCNLSDHTLPVLDIVCGSGLFPDCRLATCSQDHSVKIWDLSSLSRPLLGIFTFPHPIQMITMDHAQRVIFAASAVGHVHRINLFKPDESHRGMEAATGDTSSSEAEIVVGQSITTLCVSYTSTYLLIGTASGSILIYDLESHQLLRSIATHKDKGLAIIYLQCMLKPIDHDTKEKEPIPLRPVVPFQRMRDLKARETHQVMVMIPPRLEESKYGGTTNSDELFAGHAYFLNPSSQSRRAGSNSSARVAELEEEVAQLRAALGQAKGINDSMWETMVNTLLPKNNSAPNGSAGADYMAVDQSPAGRKRARKAN</sequence>
<organism evidence="8 9">
    <name type="scientific">Rhizoctonia solani</name>
    <dbReference type="NCBI Taxonomy" id="456999"/>
    <lineage>
        <taxon>Eukaryota</taxon>
        <taxon>Fungi</taxon>
        <taxon>Dikarya</taxon>
        <taxon>Basidiomycota</taxon>
        <taxon>Agaricomycotina</taxon>
        <taxon>Agaricomycetes</taxon>
        <taxon>Cantharellales</taxon>
        <taxon>Ceratobasidiaceae</taxon>
        <taxon>Rhizoctonia</taxon>
    </lineage>
</organism>